<evidence type="ECO:0000313" key="2">
    <source>
        <dbReference type="Proteomes" id="UP000038045"/>
    </source>
</evidence>
<name>A0A0N4ZRQ7_PARTI</name>
<dbReference type="InterPro" id="IPR003746">
    <property type="entry name" value="DUF167"/>
</dbReference>
<comment type="similarity">
    <text evidence="1">Belongs to the UPF0235 family.</text>
</comment>
<dbReference type="GO" id="GO:0005737">
    <property type="term" value="C:cytoplasm"/>
    <property type="evidence" value="ECO:0007669"/>
    <property type="project" value="TreeGrafter"/>
</dbReference>
<sequence length="122" mass="13809">MGKKSITKEIKNKDITKIKTEPIYINNDGSITIKIYALPGAKQNAILDISSEGIRTQINSPPIDGKANEELLSFYRSVLDLRKNELFFDKGMKSRSKLLIVNSPKYNLQNVLEKINNELAKK</sequence>
<organism evidence="2 3">
    <name type="scientific">Parastrongyloides trichosuri</name>
    <name type="common">Possum-specific nematode worm</name>
    <dbReference type="NCBI Taxonomy" id="131310"/>
    <lineage>
        <taxon>Eukaryota</taxon>
        <taxon>Metazoa</taxon>
        <taxon>Ecdysozoa</taxon>
        <taxon>Nematoda</taxon>
        <taxon>Chromadorea</taxon>
        <taxon>Rhabditida</taxon>
        <taxon>Tylenchina</taxon>
        <taxon>Panagrolaimomorpha</taxon>
        <taxon>Strongyloidoidea</taxon>
        <taxon>Strongyloididae</taxon>
        <taxon>Parastrongyloides</taxon>
    </lineage>
</organism>
<dbReference type="PANTHER" id="PTHR13420:SF7">
    <property type="entry name" value="UPF0235 PROTEIN C15ORF40"/>
    <property type="match status" value="1"/>
</dbReference>
<dbReference type="SUPFAM" id="SSF69786">
    <property type="entry name" value="YggU-like"/>
    <property type="match status" value="1"/>
</dbReference>
<dbReference type="SMART" id="SM01152">
    <property type="entry name" value="DUF167"/>
    <property type="match status" value="1"/>
</dbReference>
<reference evidence="3" key="1">
    <citation type="submission" date="2017-02" db="UniProtKB">
        <authorList>
            <consortium name="WormBaseParasite"/>
        </authorList>
    </citation>
    <scope>IDENTIFICATION</scope>
</reference>
<dbReference type="PANTHER" id="PTHR13420">
    <property type="entry name" value="UPF0235 PROTEIN C15ORF40"/>
    <property type="match status" value="1"/>
</dbReference>
<dbReference type="AlphaFoldDB" id="A0A0N4ZRQ7"/>
<accession>A0A0N4ZRQ7</accession>
<evidence type="ECO:0000313" key="3">
    <source>
        <dbReference type="WBParaSite" id="PTRK_0001119100.1"/>
    </source>
</evidence>
<dbReference type="STRING" id="131310.A0A0N4ZRQ7"/>
<dbReference type="InterPro" id="IPR036591">
    <property type="entry name" value="YggU-like_sf"/>
</dbReference>
<dbReference type="Proteomes" id="UP000038045">
    <property type="component" value="Unplaced"/>
</dbReference>
<evidence type="ECO:0000256" key="1">
    <source>
        <dbReference type="ARBA" id="ARBA00010364"/>
    </source>
</evidence>
<protein>
    <submittedName>
        <fullName evidence="3">UPF0235 protein</fullName>
    </submittedName>
</protein>
<dbReference type="Pfam" id="PF02594">
    <property type="entry name" value="DUF167"/>
    <property type="match status" value="1"/>
</dbReference>
<proteinExistence type="inferred from homology"/>
<dbReference type="WBParaSite" id="PTRK_0001119100.1">
    <property type="protein sequence ID" value="PTRK_0001119100.1"/>
    <property type="gene ID" value="PTRK_0001119100"/>
</dbReference>
<dbReference type="HAMAP" id="MF_00634">
    <property type="entry name" value="UPF0235"/>
    <property type="match status" value="1"/>
</dbReference>
<keyword evidence="2" id="KW-1185">Reference proteome</keyword>
<dbReference type="NCBIfam" id="TIGR00251">
    <property type="entry name" value="DUF167 family protein"/>
    <property type="match status" value="1"/>
</dbReference>
<dbReference type="Gene3D" id="3.30.1200.10">
    <property type="entry name" value="YggU-like"/>
    <property type="match status" value="1"/>
</dbReference>